<feature type="signal peptide" evidence="2">
    <location>
        <begin position="1"/>
        <end position="30"/>
    </location>
</feature>
<evidence type="ECO:0000256" key="2">
    <source>
        <dbReference type="SAM" id="SignalP"/>
    </source>
</evidence>
<evidence type="ECO:0000256" key="1">
    <source>
        <dbReference type="ARBA" id="ARBA00022801"/>
    </source>
</evidence>
<reference evidence="4 5" key="1">
    <citation type="journal article" date="2019" name="Antonie Van Leeuwenhoek">
        <title>Description of 'Ca. Methylobacter oryzae' KRF1, a novel species from the environmentally important Methylobacter clade 2.</title>
        <authorList>
            <person name="Khatri K."/>
            <person name="Mohite J.A."/>
            <person name="Pandit P.S."/>
            <person name="Bahulikar R."/>
            <person name="Rahalkar M.C."/>
        </authorList>
    </citation>
    <scope>NUCLEOTIDE SEQUENCE [LARGE SCALE GENOMIC DNA]</scope>
    <source>
        <strain evidence="4 5">KRF1</strain>
    </source>
</reference>
<sequence length="310" mass="35047">MPRFTRYKLNKMKKLIFLLTLLCMAFPSNAATLPKGAKSEFTHVNNIRMHYVKMGKGPLLILLHGWPQTWYEWNKVMPILADKFTVVAPDLRGLGLSEKTQTGYDKQTIARDIAELIKHFGENSAFVVGHDMGGKAAYVLSLLYPELVTKLILVDCMPPGTENMDSAKGGMWHYGFHMAEDFPEMLTKNREREYISAQIRKWAHQKDAVTPRAVDEYAKHYSSPGGMTAGFNYYRALPDDAKFVSTYADRKFVMPILTIAGRYGVSDNLFKAMMPKSDKVKSVIAEESGHFVPEEAPVFLAEQILNFFGS</sequence>
<keyword evidence="1 4" id="KW-0378">Hydrolase</keyword>
<dbReference type="PRINTS" id="PR00111">
    <property type="entry name" value="ABHYDROLASE"/>
</dbReference>
<dbReference type="PRINTS" id="PR00412">
    <property type="entry name" value="EPOXHYDRLASE"/>
</dbReference>
<dbReference type="InterPro" id="IPR000073">
    <property type="entry name" value="AB_hydrolase_1"/>
</dbReference>
<dbReference type="EMBL" id="RYFG02000074">
    <property type="protein sequence ID" value="TRW97171.1"/>
    <property type="molecule type" value="Genomic_DNA"/>
</dbReference>
<protein>
    <submittedName>
        <fullName evidence="4">Alpha/beta hydrolase</fullName>
    </submittedName>
</protein>
<organism evidence="4 5">
    <name type="scientific">Candidatus Methylobacter oryzae</name>
    <dbReference type="NCBI Taxonomy" id="2497749"/>
    <lineage>
        <taxon>Bacteria</taxon>
        <taxon>Pseudomonadati</taxon>
        <taxon>Pseudomonadota</taxon>
        <taxon>Gammaproteobacteria</taxon>
        <taxon>Methylococcales</taxon>
        <taxon>Methylococcaceae</taxon>
        <taxon>Methylobacter</taxon>
    </lineage>
</organism>
<evidence type="ECO:0000259" key="3">
    <source>
        <dbReference type="Pfam" id="PF00561"/>
    </source>
</evidence>
<evidence type="ECO:0000313" key="4">
    <source>
        <dbReference type="EMBL" id="TRW97171.1"/>
    </source>
</evidence>
<dbReference type="GO" id="GO:0016787">
    <property type="term" value="F:hydrolase activity"/>
    <property type="evidence" value="ECO:0007669"/>
    <property type="project" value="UniProtKB-KW"/>
</dbReference>
<accession>A0ABY3CBY3</accession>
<gene>
    <name evidence="4" type="ORF">EKO24_007720</name>
</gene>
<dbReference type="InterPro" id="IPR000639">
    <property type="entry name" value="Epox_hydrolase-like"/>
</dbReference>
<dbReference type="InterPro" id="IPR029058">
    <property type="entry name" value="AB_hydrolase_fold"/>
</dbReference>
<evidence type="ECO:0000313" key="5">
    <source>
        <dbReference type="Proteomes" id="UP000733744"/>
    </source>
</evidence>
<feature type="domain" description="AB hydrolase-1" evidence="3">
    <location>
        <begin position="58"/>
        <end position="173"/>
    </location>
</feature>
<dbReference type="Gene3D" id="3.40.50.1820">
    <property type="entry name" value="alpha/beta hydrolase"/>
    <property type="match status" value="1"/>
</dbReference>
<proteinExistence type="predicted"/>
<keyword evidence="5" id="KW-1185">Reference proteome</keyword>
<keyword evidence="2" id="KW-0732">Signal</keyword>
<comment type="caution">
    <text evidence="4">The sequence shown here is derived from an EMBL/GenBank/DDBJ whole genome shotgun (WGS) entry which is preliminary data.</text>
</comment>
<name>A0ABY3CBY3_9GAMM</name>
<dbReference type="Pfam" id="PF00561">
    <property type="entry name" value="Abhydrolase_1"/>
    <property type="match status" value="1"/>
</dbReference>
<dbReference type="PANTHER" id="PTHR43329">
    <property type="entry name" value="EPOXIDE HYDROLASE"/>
    <property type="match status" value="1"/>
</dbReference>
<dbReference type="SUPFAM" id="SSF53474">
    <property type="entry name" value="alpha/beta-Hydrolases"/>
    <property type="match status" value="1"/>
</dbReference>
<feature type="chain" id="PRO_5045739038" evidence="2">
    <location>
        <begin position="31"/>
        <end position="310"/>
    </location>
</feature>
<dbReference type="Proteomes" id="UP000733744">
    <property type="component" value="Unassembled WGS sequence"/>
</dbReference>